<dbReference type="CDD" id="cd00121">
    <property type="entry name" value="MATH"/>
    <property type="match status" value="1"/>
</dbReference>
<gene>
    <name evidence="5" type="ORF">HU200_039945</name>
</gene>
<dbReference type="Proteomes" id="UP000636709">
    <property type="component" value="Unassembled WGS sequence"/>
</dbReference>
<dbReference type="GO" id="GO:0016567">
    <property type="term" value="P:protein ubiquitination"/>
    <property type="evidence" value="ECO:0007669"/>
    <property type="project" value="InterPro"/>
</dbReference>
<comment type="pathway">
    <text evidence="1">Protein modification; protein ubiquitination.</text>
</comment>
<dbReference type="SUPFAM" id="SSF54695">
    <property type="entry name" value="POZ domain"/>
    <property type="match status" value="1"/>
</dbReference>
<dbReference type="PANTHER" id="PTHR26379">
    <property type="entry name" value="BTB/POZ AND MATH DOMAIN-CONTAINING PROTEIN 1"/>
    <property type="match status" value="1"/>
</dbReference>
<evidence type="ECO:0008006" key="7">
    <source>
        <dbReference type="Google" id="ProtNLM"/>
    </source>
</evidence>
<dbReference type="InterPro" id="IPR056423">
    <property type="entry name" value="BACK_BPM_SPOP"/>
</dbReference>
<evidence type="ECO:0000313" key="6">
    <source>
        <dbReference type="Proteomes" id="UP000636709"/>
    </source>
</evidence>
<sequence length="284" mass="31594">MLISKTVSTSTAETVQRTHVFHIEGYSQQRGFGRFIRSTKFSVGGNKWVAFIYPDRIKLLKAANGVEEHHVVAGVATGPLNPMVRPSYELRLVNQMSGLSFSVHKAAALKDHNRGDVHGHYACFLVKRSVLEAPTVLQHDRLTMEWIVTLTKQPRKPEAISFPKIEMHFAKLLEEKEGVDIEFSVEGMNFAAHKMILATRSPVFKAELCGPLKEVGTEPVNVANTLALADQHHCDNLKDACIEFMASSSIMDVVAATQGFKNLKRTCPSVIVEALEKTSRLRVE</sequence>
<feature type="domain" description="MATH" evidence="4">
    <location>
        <begin position="16"/>
        <end position="148"/>
    </location>
</feature>
<dbReference type="Pfam" id="PF00651">
    <property type="entry name" value="BTB"/>
    <property type="match status" value="1"/>
</dbReference>
<dbReference type="InterPro" id="IPR008974">
    <property type="entry name" value="TRAF-like"/>
</dbReference>
<dbReference type="EMBL" id="JACEFO010001953">
    <property type="protein sequence ID" value="KAF8691999.1"/>
    <property type="molecule type" value="Genomic_DNA"/>
</dbReference>
<comment type="caution">
    <text evidence="5">The sequence shown here is derived from an EMBL/GenBank/DDBJ whole genome shotgun (WGS) entry which is preliminary data.</text>
</comment>
<name>A0A835B9N9_9POAL</name>
<dbReference type="SUPFAM" id="SSF49599">
    <property type="entry name" value="TRAF domain-like"/>
    <property type="match status" value="1"/>
</dbReference>
<evidence type="ECO:0000259" key="3">
    <source>
        <dbReference type="PROSITE" id="PS50097"/>
    </source>
</evidence>
<organism evidence="5 6">
    <name type="scientific">Digitaria exilis</name>
    <dbReference type="NCBI Taxonomy" id="1010633"/>
    <lineage>
        <taxon>Eukaryota</taxon>
        <taxon>Viridiplantae</taxon>
        <taxon>Streptophyta</taxon>
        <taxon>Embryophyta</taxon>
        <taxon>Tracheophyta</taxon>
        <taxon>Spermatophyta</taxon>
        <taxon>Magnoliopsida</taxon>
        <taxon>Liliopsida</taxon>
        <taxon>Poales</taxon>
        <taxon>Poaceae</taxon>
        <taxon>PACMAD clade</taxon>
        <taxon>Panicoideae</taxon>
        <taxon>Panicodae</taxon>
        <taxon>Paniceae</taxon>
        <taxon>Anthephorinae</taxon>
        <taxon>Digitaria</taxon>
    </lineage>
</organism>
<evidence type="ECO:0000256" key="2">
    <source>
        <dbReference type="ARBA" id="ARBA00010846"/>
    </source>
</evidence>
<comment type="similarity">
    <text evidence="2">Belongs to the Tdpoz family.</text>
</comment>
<dbReference type="OrthoDB" id="660757at2759"/>
<evidence type="ECO:0000256" key="1">
    <source>
        <dbReference type="ARBA" id="ARBA00004906"/>
    </source>
</evidence>
<accession>A0A835B9N9</accession>
<dbReference type="InterPro" id="IPR045005">
    <property type="entry name" value="BPM1-6"/>
</dbReference>
<evidence type="ECO:0000259" key="4">
    <source>
        <dbReference type="PROSITE" id="PS50144"/>
    </source>
</evidence>
<dbReference type="InterPro" id="IPR002083">
    <property type="entry name" value="MATH/TRAF_dom"/>
</dbReference>
<evidence type="ECO:0000313" key="5">
    <source>
        <dbReference type="EMBL" id="KAF8691999.1"/>
    </source>
</evidence>
<dbReference type="PANTHER" id="PTHR26379:SF438">
    <property type="entry name" value="OS08G0128700 PROTEIN"/>
    <property type="match status" value="1"/>
</dbReference>
<dbReference type="Gene3D" id="3.30.710.10">
    <property type="entry name" value="Potassium Channel Kv1.1, Chain A"/>
    <property type="match status" value="1"/>
</dbReference>
<proteinExistence type="inferred from homology"/>
<dbReference type="PROSITE" id="PS50097">
    <property type="entry name" value="BTB"/>
    <property type="match status" value="1"/>
</dbReference>
<feature type="domain" description="BTB" evidence="3">
    <location>
        <begin position="179"/>
        <end position="208"/>
    </location>
</feature>
<reference evidence="5" key="1">
    <citation type="submission" date="2020-07" db="EMBL/GenBank/DDBJ databases">
        <title>Genome sequence and genetic diversity analysis of an under-domesticated orphan crop, white fonio (Digitaria exilis).</title>
        <authorList>
            <person name="Bennetzen J.L."/>
            <person name="Chen S."/>
            <person name="Ma X."/>
            <person name="Wang X."/>
            <person name="Yssel A.E.J."/>
            <person name="Chaluvadi S.R."/>
            <person name="Johnson M."/>
            <person name="Gangashetty P."/>
            <person name="Hamidou F."/>
            <person name="Sanogo M.D."/>
            <person name="Zwaenepoel A."/>
            <person name="Wallace J."/>
            <person name="Van De Peer Y."/>
            <person name="Van Deynze A."/>
        </authorList>
    </citation>
    <scope>NUCLEOTIDE SEQUENCE</scope>
    <source>
        <tissue evidence="5">Leaves</tissue>
    </source>
</reference>
<keyword evidence="6" id="KW-1185">Reference proteome</keyword>
<dbReference type="Pfam" id="PF24570">
    <property type="entry name" value="BACK_BPM_SPOP"/>
    <property type="match status" value="1"/>
</dbReference>
<dbReference type="InterPro" id="IPR011333">
    <property type="entry name" value="SKP1/BTB/POZ_sf"/>
</dbReference>
<dbReference type="AlphaFoldDB" id="A0A835B9N9"/>
<dbReference type="Gene3D" id="2.60.210.10">
    <property type="entry name" value="Apoptosis, Tumor Necrosis Factor Receptor Associated Protein 2, Chain A"/>
    <property type="match status" value="1"/>
</dbReference>
<dbReference type="Gene3D" id="1.25.40.420">
    <property type="match status" value="1"/>
</dbReference>
<protein>
    <recommendedName>
        <fullName evidence="7">BTB domain-containing protein</fullName>
    </recommendedName>
</protein>
<dbReference type="InterPro" id="IPR000210">
    <property type="entry name" value="BTB/POZ_dom"/>
</dbReference>
<dbReference type="PROSITE" id="PS50144">
    <property type="entry name" value="MATH"/>
    <property type="match status" value="1"/>
</dbReference>